<sequence length="99" mass="10699">MVRSTLRVLGGWRGAAVQKAEDVVGDRLGLFEVQEVPRAEDSPTFVMYRSSPAMKLAVARIARIRPGLAGLEGVATPGAEEFKSMGCSPSRQAYTHPVR</sequence>
<keyword evidence="2" id="KW-1185">Reference proteome</keyword>
<reference evidence="1 2" key="1">
    <citation type="submission" date="2022-10" db="EMBL/GenBank/DDBJ databases">
        <title>The complete genomes of actinobacterial strains from the NBC collection.</title>
        <authorList>
            <person name="Joergensen T.S."/>
            <person name="Alvarez Arevalo M."/>
            <person name="Sterndorff E.B."/>
            <person name="Faurdal D."/>
            <person name="Vuksanovic O."/>
            <person name="Mourched A.-S."/>
            <person name="Charusanti P."/>
            <person name="Shaw S."/>
            <person name="Blin K."/>
            <person name="Weber T."/>
        </authorList>
    </citation>
    <scope>NUCLEOTIDE SEQUENCE [LARGE SCALE GENOMIC DNA]</scope>
    <source>
        <strain evidence="1 2">NBC_00017</strain>
    </source>
</reference>
<protein>
    <submittedName>
        <fullName evidence="1">Uncharacterized protein</fullName>
    </submittedName>
</protein>
<proteinExistence type="predicted"/>
<dbReference type="Proteomes" id="UP001621512">
    <property type="component" value="Chromosome"/>
</dbReference>
<dbReference type="EMBL" id="CP108341">
    <property type="protein sequence ID" value="WTW26421.1"/>
    <property type="molecule type" value="Genomic_DNA"/>
</dbReference>
<organism evidence="1 2">
    <name type="scientific">Streptomyces purpurascens</name>
    <dbReference type="NCBI Taxonomy" id="1924"/>
    <lineage>
        <taxon>Bacteria</taxon>
        <taxon>Bacillati</taxon>
        <taxon>Actinomycetota</taxon>
        <taxon>Actinomycetes</taxon>
        <taxon>Kitasatosporales</taxon>
        <taxon>Streptomycetaceae</taxon>
        <taxon>Streptomyces</taxon>
    </lineage>
</organism>
<evidence type="ECO:0000313" key="2">
    <source>
        <dbReference type="Proteomes" id="UP001621512"/>
    </source>
</evidence>
<name>A0ABZ1MHW6_STREF</name>
<dbReference type="RefSeq" id="WP_405505192.1">
    <property type="nucleotide sequence ID" value="NZ_CP108341.1"/>
</dbReference>
<accession>A0ABZ1MHW6</accession>
<gene>
    <name evidence="1" type="ORF">OHU35_10405</name>
</gene>
<evidence type="ECO:0000313" key="1">
    <source>
        <dbReference type="EMBL" id="WTW26421.1"/>
    </source>
</evidence>